<evidence type="ECO:0000313" key="2">
    <source>
        <dbReference type="EMBL" id="RKF17832.1"/>
    </source>
</evidence>
<evidence type="ECO:0000259" key="1">
    <source>
        <dbReference type="PROSITE" id="PS51677"/>
    </source>
</evidence>
<organism evidence="2 3">
    <name type="scientific">Alginatibacterium sediminis</name>
    <dbReference type="NCBI Taxonomy" id="2164068"/>
    <lineage>
        <taxon>Bacteria</taxon>
        <taxon>Pseudomonadati</taxon>
        <taxon>Pseudomonadota</taxon>
        <taxon>Gammaproteobacteria</taxon>
        <taxon>Alteromonadales</taxon>
        <taxon>Alteromonadaceae</taxon>
        <taxon>Alginatibacterium</taxon>
    </lineage>
</organism>
<accession>A0A420EB11</accession>
<dbReference type="GO" id="GO:0005975">
    <property type="term" value="P:carbohydrate metabolic process"/>
    <property type="evidence" value="ECO:0007669"/>
    <property type="project" value="InterPro"/>
</dbReference>
<dbReference type="Gene3D" id="3.20.20.370">
    <property type="entry name" value="Glycoside hydrolase/deacetylase"/>
    <property type="match status" value="1"/>
</dbReference>
<dbReference type="AlphaFoldDB" id="A0A420EB11"/>
<reference evidence="2 3" key="1">
    <citation type="submission" date="2018-09" db="EMBL/GenBank/DDBJ databases">
        <authorList>
            <person name="Wang Z."/>
        </authorList>
    </citation>
    <scope>NUCLEOTIDE SEQUENCE [LARGE SCALE GENOMIC DNA]</scope>
    <source>
        <strain evidence="2 3">ALS 81</strain>
    </source>
</reference>
<dbReference type="SUPFAM" id="SSF88713">
    <property type="entry name" value="Glycoside hydrolase/deacetylase"/>
    <property type="match status" value="1"/>
</dbReference>
<proteinExistence type="predicted"/>
<keyword evidence="3" id="KW-1185">Reference proteome</keyword>
<dbReference type="InterPro" id="IPR011330">
    <property type="entry name" value="Glyco_hydro/deAcase_b/a-brl"/>
</dbReference>
<dbReference type="PROSITE" id="PS51677">
    <property type="entry name" value="NODB"/>
    <property type="match status" value="1"/>
</dbReference>
<dbReference type="InterPro" id="IPR002509">
    <property type="entry name" value="NODB_dom"/>
</dbReference>
<dbReference type="Proteomes" id="UP000286482">
    <property type="component" value="Unassembled WGS sequence"/>
</dbReference>
<protein>
    <recommendedName>
        <fullName evidence="1">NodB homology domain-containing protein</fullName>
    </recommendedName>
</protein>
<gene>
    <name evidence="2" type="ORF">DBZ36_11280</name>
</gene>
<feature type="domain" description="NodB homology" evidence="1">
    <location>
        <begin position="5"/>
        <end position="260"/>
    </location>
</feature>
<dbReference type="EMBL" id="RAQO01000006">
    <property type="protein sequence ID" value="RKF17832.1"/>
    <property type="molecule type" value="Genomic_DNA"/>
</dbReference>
<evidence type="ECO:0000313" key="3">
    <source>
        <dbReference type="Proteomes" id="UP000286482"/>
    </source>
</evidence>
<dbReference type="GO" id="GO:0016810">
    <property type="term" value="F:hydrolase activity, acting on carbon-nitrogen (but not peptide) bonds"/>
    <property type="evidence" value="ECO:0007669"/>
    <property type="project" value="InterPro"/>
</dbReference>
<dbReference type="OrthoDB" id="5589314at2"/>
<sequence length="308" mass="34227">MSNAIKLGLRFDIDSVSSASYGLPILTRLLSKYQVRASLFFCTGPDNSGRKIWQQLRPSNLIKRIKSSDTPPINYTADKLRCGLIGDGPLIGEALNNAFHDITESNHEIGVLAWDQHLWLNRIGSMSGVEIEQQLQKAHLSLSKVLGRDLECSAAVGARSSDQALCAKEQFSFRYNSDCYGESIFVPALGMAPQIPVTLPSPKMALSCEGIAIEQYANHLSKRIKPQQLNVLALRVEDLCCREQCDKASELAKQLELVLSNTSYDCVPLGQLLDKDYQQWPIEKIRNLTPPGHEDWISYQASCVSECL</sequence>
<name>A0A420EB11_9ALTE</name>
<comment type="caution">
    <text evidence="2">The sequence shown here is derived from an EMBL/GenBank/DDBJ whole genome shotgun (WGS) entry which is preliminary data.</text>
</comment>
<dbReference type="RefSeq" id="WP_120355059.1">
    <property type="nucleotide sequence ID" value="NZ_RAQO01000006.1"/>
</dbReference>